<dbReference type="SMART" id="SM00869">
    <property type="entry name" value="Autotransporter"/>
    <property type="match status" value="1"/>
</dbReference>
<dbReference type="InterPro" id="IPR012332">
    <property type="entry name" value="Autotransporter_pectin_lyase_C"/>
</dbReference>
<sequence>MLISSGAPHRPALRPLACGVLFALVAAPLGALHARELDNQHVSIDEGHAVEAWRLINGASLQVRGATTHTISVNDTSALMLSGATVIRNDGPPTTQAYALQVLGNGTAIATNSRFVDGGVWVAGRSSATLTDSHIEVRGSAPGFDTNARPAWGLSINDGGTGAIANPSVVLDNSRITVADRADQNHYSSGVGAYITAGTLTLRNDSVMDAANVGVVVVGAGRDHPINLELDGSHIQAGRASGIEFAGSGNANAIFNVIAANGSTIKAADGNLLLVRHYKDSVAYGDNQVNFTVSNSSLQGNVVFDDSQMNGRVNVVLEKGTRLRGVFDNVTSARIGSNSIWTLTGDSTVGDLTLDGSAVVRLSDRVDAAQLTTLTLENFHGAGGTFMFRTVLDDDSSATDKLHITGDAEGHAGVVVLNAGGQGAQTANGIELITIDGASNAQFDLLGRAVGGQYEYFLIKGDDGNWYLRSQLDEQPDVPHECLQNPELPHCEITLPVEPIDPEYPDTGEPPVPQPVLRPETGAYLANQAAMHQLLQHSAQRRMANDATDDGLRTWASTEVAESRQQLTGQQRFESTRQRLQLGADIGVFDGGQGRVGAMLSAGKADATVRSTVTGYRAEATVEGGAVGAYAHWSNDAQYLDASVQHGRFRNTVHGEGLDAERYDSRAWQSAVEAGYRFDLGGIGGMALNLQPQLQLIYTDARTDAHVESNGTVVRSSGASGLSTRVGLRLEGETVIGSSRFAPYVAINGYRDTRHAGMVFDGETVLGGVPRQRAELNLGGQLQLSNGLSAWSEVGASHGETRHRDTVARIGAAYRW</sequence>
<proteinExistence type="predicted"/>
<protein>
    <submittedName>
        <fullName evidence="2">Autotransporter outer membrane beta-barrel domain-containing protein</fullName>
    </submittedName>
</protein>
<evidence type="ECO:0000313" key="2">
    <source>
        <dbReference type="EMBL" id="WNH50861.1"/>
    </source>
</evidence>
<dbReference type="SUPFAM" id="SSF103515">
    <property type="entry name" value="Autotransporter"/>
    <property type="match status" value="1"/>
</dbReference>
<dbReference type="Pfam" id="PF18883">
    <property type="entry name" value="AC_1"/>
    <property type="match status" value="1"/>
</dbReference>
<keyword evidence="3" id="KW-1185">Reference proteome</keyword>
<feature type="domain" description="Autotransporter" evidence="1">
    <location>
        <begin position="547"/>
        <end position="816"/>
    </location>
</feature>
<dbReference type="SUPFAM" id="SSF51126">
    <property type="entry name" value="Pectin lyase-like"/>
    <property type="match status" value="1"/>
</dbReference>
<name>A0ABY9YIZ3_9GAMM</name>
<dbReference type="InterPro" id="IPR011050">
    <property type="entry name" value="Pectin_lyase_fold/virulence"/>
</dbReference>
<dbReference type="Proteomes" id="UP001302072">
    <property type="component" value="Chromosome"/>
</dbReference>
<accession>A0ABY9YIZ3</accession>
<reference evidence="2 3" key="1">
    <citation type="submission" date="2022-12" db="EMBL/GenBank/DDBJ databases">
        <title>Two new species, Stenotrophomonas aracearum and Stenotrophomonas oahuensis, isolated from Anthurium (Araceae family) in Hawaii.</title>
        <authorList>
            <person name="Chunag S.C."/>
            <person name="Dobhal S."/>
            <person name="Alvarez A."/>
            <person name="Arif M."/>
        </authorList>
    </citation>
    <scope>NUCLEOTIDE SEQUENCE [LARGE SCALE GENOMIC DNA]</scope>
    <source>
        <strain evidence="2 3">A5586</strain>
    </source>
</reference>
<dbReference type="InterPro" id="IPR043990">
    <property type="entry name" value="AC_1"/>
</dbReference>
<dbReference type="RefSeq" id="WP_311190160.1">
    <property type="nucleotide sequence ID" value="NZ_CP115541.1"/>
</dbReference>
<dbReference type="PROSITE" id="PS51208">
    <property type="entry name" value="AUTOTRANSPORTER"/>
    <property type="match status" value="1"/>
</dbReference>
<dbReference type="InterPro" id="IPR006315">
    <property type="entry name" value="OM_autotransptr_brl_dom"/>
</dbReference>
<dbReference type="Gene3D" id="2.160.20.20">
    <property type="match status" value="1"/>
</dbReference>
<dbReference type="InterPro" id="IPR036709">
    <property type="entry name" value="Autotransporte_beta_dom_sf"/>
</dbReference>
<evidence type="ECO:0000313" key="3">
    <source>
        <dbReference type="Proteomes" id="UP001302072"/>
    </source>
</evidence>
<dbReference type="PANTHER" id="PTHR35037">
    <property type="entry name" value="C-TERMINAL REGION OF AIDA-LIKE PROTEIN"/>
    <property type="match status" value="1"/>
</dbReference>
<dbReference type="CDD" id="cd01344">
    <property type="entry name" value="PL2_Passenger_AT"/>
    <property type="match status" value="1"/>
</dbReference>
<gene>
    <name evidence="2" type="ORF">PDM29_10690</name>
</gene>
<dbReference type="PANTHER" id="PTHR35037:SF3">
    <property type="entry name" value="C-TERMINAL REGION OF AIDA-LIKE PROTEIN"/>
    <property type="match status" value="1"/>
</dbReference>
<dbReference type="Pfam" id="PF03797">
    <property type="entry name" value="Autotransporter"/>
    <property type="match status" value="1"/>
</dbReference>
<dbReference type="InterPro" id="IPR005546">
    <property type="entry name" value="Autotransporte_beta"/>
</dbReference>
<organism evidence="2 3">
    <name type="scientific">Stenotrophomonas oahuensis</name>
    <dbReference type="NCBI Taxonomy" id="3003271"/>
    <lineage>
        <taxon>Bacteria</taxon>
        <taxon>Pseudomonadati</taxon>
        <taxon>Pseudomonadota</taxon>
        <taxon>Gammaproteobacteria</taxon>
        <taxon>Lysobacterales</taxon>
        <taxon>Lysobacteraceae</taxon>
        <taxon>Stenotrophomonas</taxon>
    </lineage>
</organism>
<dbReference type="Gene3D" id="2.40.128.130">
    <property type="entry name" value="Autotransporter beta-domain"/>
    <property type="match status" value="1"/>
</dbReference>
<dbReference type="EMBL" id="CP115541">
    <property type="protein sequence ID" value="WNH50861.1"/>
    <property type="molecule type" value="Genomic_DNA"/>
</dbReference>
<dbReference type="InterPro" id="IPR051551">
    <property type="entry name" value="Autotransporter_adhesion"/>
</dbReference>
<evidence type="ECO:0000259" key="1">
    <source>
        <dbReference type="PROSITE" id="PS51208"/>
    </source>
</evidence>
<dbReference type="NCBIfam" id="TIGR01414">
    <property type="entry name" value="autotrans_barl"/>
    <property type="match status" value="1"/>
</dbReference>